<feature type="active site" evidence="5">
    <location>
        <position position="412"/>
    </location>
</feature>
<comment type="caution">
    <text evidence="11">The sequence shown here is derived from an EMBL/GenBank/DDBJ whole genome shotgun (WGS) entry which is preliminary data.</text>
</comment>
<feature type="compositionally biased region" description="Low complexity" evidence="8">
    <location>
        <begin position="213"/>
        <end position="224"/>
    </location>
</feature>
<evidence type="ECO:0000256" key="2">
    <source>
        <dbReference type="ARBA" id="ARBA00022670"/>
    </source>
</evidence>
<dbReference type="Proteomes" id="UP001201980">
    <property type="component" value="Unassembled WGS sequence"/>
</dbReference>
<reference evidence="11" key="1">
    <citation type="submission" date="2022-07" db="EMBL/GenBank/DDBJ databases">
        <title>Draft genome sequence of Zalerion maritima ATCC 34329, a (micro)plastics degrading marine fungus.</title>
        <authorList>
            <person name="Paco A."/>
            <person name="Goncalves M.F.M."/>
            <person name="Rocha-Santos T.A.P."/>
            <person name="Alves A."/>
        </authorList>
    </citation>
    <scope>NUCLEOTIDE SEQUENCE</scope>
    <source>
        <strain evidence="11">ATCC 34329</strain>
    </source>
</reference>
<dbReference type="PANTHER" id="PTHR47966">
    <property type="entry name" value="BETA-SITE APP-CLEAVING ENZYME, ISOFORM A-RELATED"/>
    <property type="match status" value="1"/>
</dbReference>
<evidence type="ECO:0000313" key="12">
    <source>
        <dbReference type="Proteomes" id="UP001201980"/>
    </source>
</evidence>
<dbReference type="Pfam" id="PF00026">
    <property type="entry name" value="Asp"/>
    <property type="match status" value="2"/>
</dbReference>
<dbReference type="PROSITE" id="PS00141">
    <property type="entry name" value="ASP_PROTEASE"/>
    <property type="match status" value="2"/>
</dbReference>
<feature type="signal peptide" evidence="9">
    <location>
        <begin position="1"/>
        <end position="21"/>
    </location>
</feature>
<evidence type="ECO:0000256" key="4">
    <source>
        <dbReference type="ARBA" id="ARBA00022801"/>
    </source>
</evidence>
<dbReference type="EMBL" id="JAKWBI020000164">
    <property type="protein sequence ID" value="KAJ2900974.1"/>
    <property type="molecule type" value="Genomic_DNA"/>
</dbReference>
<keyword evidence="9" id="KW-0732">Signal</keyword>
<evidence type="ECO:0000313" key="11">
    <source>
        <dbReference type="EMBL" id="KAJ2900974.1"/>
    </source>
</evidence>
<keyword evidence="4 7" id="KW-0378">Hydrolase</keyword>
<keyword evidence="3 7" id="KW-0064">Aspartyl protease</keyword>
<dbReference type="InterPro" id="IPR033121">
    <property type="entry name" value="PEPTIDASE_A1"/>
</dbReference>
<evidence type="ECO:0000256" key="3">
    <source>
        <dbReference type="ARBA" id="ARBA00022750"/>
    </source>
</evidence>
<dbReference type="InterPro" id="IPR001969">
    <property type="entry name" value="Aspartic_peptidase_AS"/>
</dbReference>
<feature type="region of interest" description="Disordered" evidence="8">
    <location>
        <begin position="143"/>
        <end position="248"/>
    </location>
</feature>
<dbReference type="Gene3D" id="2.40.70.10">
    <property type="entry name" value="Acid Proteases"/>
    <property type="match status" value="2"/>
</dbReference>
<dbReference type="SUPFAM" id="SSF50630">
    <property type="entry name" value="Acid proteases"/>
    <property type="match status" value="1"/>
</dbReference>
<proteinExistence type="inferred from homology"/>
<evidence type="ECO:0000256" key="6">
    <source>
        <dbReference type="PIRSR" id="PIRSR601461-2"/>
    </source>
</evidence>
<keyword evidence="6" id="KW-1015">Disulfide bond</keyword>
<sequence length="522" mass="53242">MSPSPKAALAAALLAGSIATASPLMEARQAGNGGDGSSGFAISQIANSKHVRNGPVSLAKAYRKYGVTFSDELSSAIANQNLSASRISRLLRARDSGEVVATPEEYDIEYLAPVEIGTPAQTLQLDFDTGSSDLWVFSSLMTSSDGSDGGDDSGSTEGGGSSGGGGGGGGGFGGGSPGGGSGGGGGGGGGGGNGFGSSSGGGFGKSKRQRHAGNSNVSPGGDSSSSEDDTAGHTVYYPSNSSTSSEMEGYSWSISYGDGSSSSGSVYVDTVTIGGLTVTSQAVEAAEDVSDEFAEDTNIDGLLGLGFSSINTVQPTAQKTFFDNAASNLSSQVFTADLRYQEETPTGRWADASPTFLAAGSYAFGYINESAYTGDITYTDVDSSDGYWMFTSTGYQVGDDFFTSTSLTGIADTGTTLLLLDDDVVETYWSAMDGASYDSSQAGYVFPCDSTPPEFSFGIEDATITIPGEYINYAQVDTDNCYGGIQSDSSIGFSIFGDVALKAAYVVFDSENLQLGWASKDL</sequence>
<evidence type="ECO:0000259" key="10">
    <source>
        <dbReference type="PROSITE" id="PS51767"/>
    </source>
</evidence>
<feature type="disulfide bond" evidence="6">
    <location>
        <begin position="448"/>
        <end position="481"/>
    </location>
</feature>
<dbReference type="PRINTS" id="PR00792">
    <property type="entry name" value="PEPSIN"/>
</dbReference>
<evidence type="ECO:0000256" key="8">
    <source>
        <dbReference type="SAM" id="MobiDB-lite"/>
    </source>
</evidence>
<dbReference type="PROSITE" id="PS51767">
    <property type="entry name" value="PEPTIDASE_A1"/>
    <property type="match status" value="1"/>
</dbReference>
<organism evidence="11 12">
    <name type="scientific">Zalerion maritima</name>
    <dbReference type="NCBI Taxonomy" id="339359"/>
    <lineage>
        <taxon>Eukaryota</taxon>
        <taxon>Fungi</taxon>
        <taxon>Dikarya</taxon>
        <taxon>Ascomycota</taxon>
        <taxon>Pezizomycotina</taxon>
        <taxon>Sordariomycetes</taxon>
        <taxon>Lulworthiomycetidae</taxon>
        <taxon>Lulworthiales</taxon>
        <taxon>Lulworthiaceae</taxon>
        <taxon>Zalerion</taxon>
    </lineage>
</organism>
<keyword evidence="2 7" id="KW-0645">Protease</keyword>
<dbReference type="PANTHER" id="PTHR47966:SF2">
    <property type="entry name" value="ASPERGILLOPEPSIN-1-RELATED"/>
    <property type="match status" value="1"/>
</dbReference>
<gene>
    <name evidence="11" type="ORF">MKZ38_002209</name>
</gene>
<keyword evidence="12" id="KW-1185">Reference proteome</keyword>
<feature type="domain" description="Peptidase A1" evidence="10">
    <location>
        <begin position="110"/>
        <end position="518"/>
    </location>
</feature>
<dbReference type="InterPro" id="IPR034163">
    <property type="entry name" value="Aspergillopepsin-like_cat_dom"/>
</dbReference>
<feature type="chain" id="PRO_5042109434" evidence="9">
    <location>
        <begin position="22"/>
        <end position="522"/>
    </location>
</feature>
<dbReference type="AlphaFoldDB" id="A0AAD5RP95"/>
<protein>
    <submittedName>
        <fullName evidence="11">Eukaryotic aspartyl protease</fullName>
    </submittedName>
</protein>
<feature type="compositionally biased region" description="Polar residues" evidence="8">
    <location>
        <begin position="237"/>
        <end position="246"/>
    </location>
</feature>
<dbReference type="FunFam" id="2.40.70.10:FF:000024">
    <property type="entry name" value="Endothiapepsin"/>
    <property type="match status" value="1"/>
</dbReference>
<name>A0AAD5RP95_9PEZI</name>
<dbReference type="InterPro" id="IPR001461">
    <property type="entry name" value="Aspartic_peptidase_A1"/>
</dbReference>
<dbReference type="InterPro" id="IPR021109">
    <property type="entry name" value="Peptidase_aspartic_dom_sf"/>
</dbReference>
<evidence type="ECO:0000256" key="7">
    <source>
        <dbReference type="RuleBase" id="RU000454"/>
    </source>
</evidence>
<evidence type="ECO:0000256" key="5">
    <source>
        <dbReference type="PIRSR" id="PIRSR601461-1"/>
    </source>
</evidence>
<feature type="compositionally biased region" description="Gly residues" evidence="8">
    <location>
        <begin position="156"/>
        <end position="204"/>
    </location>
</feature>
<dbReference type="GO" id="GO:0006508">
    <property type="term" value="P:proteolysis"/>
    <property type="evidence" value="ECO:0007669"/>
    <property type="project" value="UniProtKB-KW"/>
</dbReference>
<accession>A0AAD5RP95</accession>
<comment type="similarity">
    <text evidence="1 7">Belongs to the peptidase A1 family.</text>
</comment>
<feature type="active site" evidence="5">
    <location>
        <position position="128"/>
    </location>
</feature>
<dbReference type="GO" id="GO:0004190">
    <property type="term" value="F:aspartic-type endopeptidase activity"/>
    <property type="evidence" value="ECO:0007669"/>
    <property type="project" value="UniProtKB-KW"/>
</dbReference>
<evidence type="ECO:0000256" key="9">
    <source>
        <dbReference type="SAM" id="SignalP"/>
    </source>
</evidence>
<evidence type="ECO:0000256" key="1">
    <source>
        <dbReference type="ARBA" id="ARBA00007447"/>
    </source>
</evidence>
<dbReference type="CDD" id="cd06097">
    <property type="entry name" value="Aspergillopepsin_like"/>
    <property type="match status" value="1"/>
</dbReference>